<keyword evidence="14" id="KW-1185">Reference proteome</keyword>
<evidence type="ECO:0000256" key="11">
    <source>
        <dbReference type="PIRNR" id="PIRNR006268"/>
    </source>
</evidence>
<name>A0ABY6IJT6_9HYPH</name>
<protein>
    <recommendedName>
        <fullName evidence="3 11">FAD:protein FMN transferase</fullName>
        <ecNumber evidence="2 11">2.7.1.180</ecNumber>
    </recommendedName>
    <alternativeName>
        <fullName evidence="9 11">Flavin transferase</fullName>
    </alternativeName>
</protein>
<evidence type="ECO:0000256" key="9">
    <source>
        <dbReference type="ARBA" id="ARBA00031306"/>
    </source>
</evidence>
<evidence type="ECO:0000256" key="2">
    <source>
        <dbReference type="ARBA" id="ARBA00011955"/>
    </source>
</evidence>
<dbReference type="PANTHER" id="PTHR30040:SF2">
    <property type="entry name" value="FAD:PROTEIN FMN TRANSFERASE"/>
    <property type="match status" value="1"/>
</dbReference>
<proteinExistence type="inferred from homology"/>
<evidence type="ECO:0000313" key="14">
    <source>
        <dbReference type="Proteomes" id="UP001163882"/>
    </source>
</evidence>
<evidence type="ECO:0000256" key="7">
    <source>
        <dbReference type="ARBA" id="ARBA00022827"/>
    </source>
</evidence>
<dbReference type="Proteomes" id="UP001163882">
    <property type="component" value="Chromosome"/>
</dbReference>
<dbReference type="RefSeq" id="WP_264224542.1">
    <property type="nucleotide sequence ID" value="NZ_CP107716.1"/>
</dbReference>
<reference evidence="13" key="1">
    <citation type="submission" date="2022-10" db="EMBL/GenBank/DDBJ databases">
        <title>YIM 151497 complete genome.</title>
        <authorList>
            <person name="Chen X."/>
        </authorList>
    </citation>
    <scope>NUCLEOTIDE SEQUENCE</scope>
    <source>
        <strain evidence="13">YIM 151497</strain>
    </source>
</reference>
<evidence type="ECO:0000256" key="4">
    <source>
        <dbReference type="ARBA" id="ARBA00022630"/>
    </source>
</evidence>
<keyword evidence="4 11" id="KW-0285">Flavoprotein</keyword>
<dbReference type="EMBL" id="CP107716">
    <property type="protein sequence ID" value="UYQ70855.1"/>
    <property type="molecule type" value="Genomic_DNA"/>
</dbReference>
<dbReference type="InterPro" id="IPR006311">
    <property type="entry name" value="TAT_signal"/>
</dbReference>
<comment type="cofactor">
    <cofactor evidence="1">
        <name>Mg(2+)</name>
        <dbReference type="ChEBI" id="CHEBI:18420"/>
    </cofactor>
</comment>
<keyword evidence="12" id="KW-0732">Signal</keyword>
<keyword evidence="7 11" id="KW-0274">FAD</keyword>
<evidence type="ECO:0000313" key="13">
    <source>
        <dbReference type="EMBL" id="UYQ70855.1"/>
    </source>
</evidence>
<keyword evidence="8 11" id="KW-0460">Magnesium</keyword>
<dbReference type="PIRSF" id="PIRSF006268">
    <property type="entry name" value="ApbE"/>
    <property type="match status" value="1"/>
</dbReference>
<dbReference type="SUPFAM" id="SSF143631">
    <property type="entry name" value="ApbE-like"/>
    <property type="match status" value="1"/>
</dbReference>
<sequence>MLTRRSFLALTGAASLAPTAGWAAAGVDVIGGAAFGSYWRLTVPSGIEPARAALETIVDDVDLEFSPYRPNSALSVFNGAMTTDWLPASDQFRTVLSKGLDIAHQSRGAFDPTVGPVVARYGFGPIHAEAWGQYEGLGINEVAVRKSDAGLSADLCGIAKGHALDRMAAALEAQGVGDFLLDLGGELCARGRHPDGRDWQVAIEGASGTLGMGLKLRDSAIATSGISAQVYGVDGHQVSHIIDPRTGSPVSGRTVSVSVVAKSAATADGWATALMAMEHDQAEALATELGLDAVLLVRDGGAIRTIMVGAIGDHVLG</sequence>
<comment type="catalytic activity">
    <reaction evidence="10 11">
        <text>L-threonyl-[protein] + FAD = FMN-L-threonyl-[protein] + AMP + H(+)</text>
        <dbReference type="Rhea" id="RHEA:36847"/>
        <dbReference type="Rhea" id="RHEA-COMP:11060"/>
        <dbReference type="Rhea" id="RHEA-COMP:11061"/>
        <dbReference type="ChEBI" id="CHEBI:15378"/>
        <dbReference type="ChEBI" id="CHEBI:30013"/>
        <dbReference type="ChEBI" id="CHEBI:57692"/>
        <dbReference type="ChEBI" id="CHEBI:74257"/>
        <dbReference type="ChEBI" id="CHEBI:456215"/>
        <dbReference type="EC" id="2.7.1.180"/>
    </reaction>
</comment>
<dbReference type="EC" id="2.7.1.180" evidence="2 11"/>
<accession>A0ABY6IJT6</accession>
<comment type="similarity">
    <text evidence="11">Belongs to the ApbE family.</text>
</comment>
<evidence type="ECO:0000256" key="10">
    <source>
        <dbReference type="ARBA" id="ARBA00048540"/>
    </source>
</evidence>
<keyword evidence="5 11" id="KW-0808">Transferase</keyword>
<dbReference type="PANTHER" id="PTHR30040">
    <property type="entry name" value="THIAMINE BIOSYNTHESIS LIPOPROTEIN APBE"/>
    <property type="match status" value="1"/>
</dbReference>
<feature type="chain" id="PRO_5046133044" description="FAD:protein FMN transferase" evidence="12">
    <location>
        <begin position="24"/>
        <end position="317"/>
    </location>
</feature>
<dbReference type="GO" id="GO:0016740">
    <property type="term" value="F:transferase activity"/>
    <property type="evidence" value="ECO:0007669"/>
    <property type="project" value="UniProtKB-KW"/>
</dbReference>
<dbReference type="InterPro" id="IPR003374">
    <property type="entry name" value="ApbE-like_sf"/>
</dbReference>
<evidence type="ECO:0000256" key="3">
    <source>
        <dbReference type="ARBA" id="ARBA00016337"/>
    </source>
</evidence>
<keyword evidence="6 11" id="KW-0479">Metal-binding</keyword>
<dbReference type="Gene3D" id="3.10.520.10">
    <property type="entry name" value="ApbE-like domains"/>
    <property type="match status" value="1"/>
</dbReference>
<dbReference type="Pfam" id="PF02424">
    <property type="entry name" value="ApbE"/>
    <property type="match status" value="1"/>
</dbReference>
<gene>
    <name evidence="13" type="ORF">OF122_12355</name>
</gene>
<evidence type="ECO:0000256" key="12">
    <source>
        <dbReference type="SAM" id="SignalP"/>
    </source>
</evidence>
<evidence type="ECO:0000256" key="5">
    <source>
        <dbReference type="ARBA" id="ARBA00022679"/>
    </source>
</evidence>
<evidence type="ECO:0000256" key="8">
    <source>
        <dbReference type="ARBA" id="ARBA00022842"/>
    </source>
</evidence>
<feature type="signal peptide" evidence="12">
    <location>
        <begin position="1"/>
        <end position="23"/>
    </location>
</feature>
<evidence type="ECO:0000256" key="6">
    <source>
        <dbReference type="ARBA" id="ARBA00022723"/>
    </source>
</evidence>
<evidence type="ECO:0000256" key="1">
    <source>
        <dbReference type="ARBA" id="ARBA00001946"/>
    </source>
</evidence>
<dbReference type="PROSITE" id="PS51318">
    <property type="entry name" value="TAT"/>
    <property type="match status" value="1"/>
</dbReference>
<organism evidence="13 14">
    <name type="scientific">Pelagibacterium flavum</name>
    <dbReference type="NCBI Taxonomy" id="2984530"/>
    <lineage>
        <taxon>Bacteria</taxon>
        <taxon>Pseudomonadati</taxon>
        <taxon>Pseudomonadota</taxon>
        <taxon>Alphaproteobacteria</taxon>
        <taxon>Hyphomicrobiales</taxon>
        <taxon>Devosiaceae</taxon>
        <taxon>Pelagibacterium</taxon>
    </lineage>
</organism>
<dbReference type="InterPro" id="IPR024932">
    <property type="entry name" value="ApbE"/>
</dbReference>